<protein>
    <submittedName>
        <fullName evidence="1">Uncharacterized protein</fullName>
    </submittedName>
</protein>
<dbReference type="STRING" id="1150368.SAMN02927921_00402"/>
<evidence type="ECO:0000313" key="2">
    <source>
        <dbReference type="Proteomes" id="UP000182248"/>
    </source>
</evidence>
<dbReference type="OrthoDB" id="1442602at2"/>
<accession>A0A1K1M5M5</accession>
<organism evidence="1 2">
    <name type="scientific">Sinomicrobium oceani</name>
    <dbReference type="NCBI Taxonomy" id="1150368"/>
    <lineage>
        <taxon>Bacteria</taxon>
        <taxon>Pseudomonadati</taxon>
        <taxon>Bacteroidota</taxon>
        <taxon>Flavobacteriia</taxon>
        <taxon>Flavobacteriales</taxon>
        <taxon>Flavobacteriaceae</taxon>
        <taxon>Sinomicrobium</taxon>
    </lineage>
</organism>
<reference evidence="1 2" key="1">
    <citation type="submission" date="2016-11" db="EMBL/GenBank/DDBJ databases">
        <authorList>
            <person name="Jaros S."/>
            <person name="Januszkiewicz K."/>
            <person name="Wedrychowicz H."/>
        </authorList>
    </citation>
    <scope>NUCLEOTIDE SEQUENCE [LARGE SCALE GENOMIC DNA]</scope>
    <source>
        <strain evidence="1 2">CGMCC 1.12145</strain>
    </source>
</reference>
<name>A0A1K1M5M5_9FLAO</name>
<gene>
    <name evidence="1" type="ORF">SAMN02927921_00402</name>
</gene>
<keyword evidence="2" id="KW-1185">Reference proteome</keyword>
<proteinExistence type="predicted"/>
<dbReference type="EMBL" id="FPJE01000002">
    <property type="protein sequence ID" value="SFW18474.1"/>
    <property type="molecule type" value="Genomic_DNA"/>
</dbReference>
<dbReference type="AlphaFoldDB" id="A0A1K1M5M5"/>
<evidence type="ECO:0000313" key="1">
    <source>
        <dbReference type="EMBL" id="SFW18474.1"/>
    </source>
</evidence>
<dbReference type="RefSeq" id="WP_072315703.1">
    <property type="nucleotide sequence ID" value="NZ_FPJE01000002.1"/>
</dbReference>
<sequence>MLIDKQDNNITVVTHEKGTVGAFSAKLEETYEKIRADHIIVSLFSLGTITIEQLLELLQLSNTHRGAKKSFVLVTDKVNFNEVPEELVVVPTLKEAYDIIEMEEIERDLDF</sequence>
<dbReference type="Proteomes" id="UP000182248">
    <property type="component" value="Unassembled WGS sequence"/>
</dbReference>